<sequence>MRLIAPTLALAVPAFALVVRQNVANTLTISTNGSVASSPLLYGYMYEDINHSGDGGLYAELLQNRAFQGQIPGTSAALYAWHTEGSASIAVVNDTAPVSRALPNSLSLTVGASASGSVGFSNEGYWGIGVTKGVKYDASFYAKLPANSSFTARDTLTVQLLSSSGEALATASVHGLTESWRKFSVKLTAKKTPESAANRFAITVDAANKGGQVIYFALLSLFPPTWNDRPNGLRKDIVQTLADANPSFFRFPGGNNLEGEIVSQFWNWTNTVGPLLDRPGRFGDWTYWNTDGLGLLEYLLLCEDLKMEPIMGVYAGYSILGGTVPEADLQPYIDLAISQIEFVMGDAKTNQWAALRAKYGHPKPFKLEYVEIGNEDLYRTAPQSYLAYRWAAFANAISAKYPELKLISTTNYGAALNPTPKYVDIHHYERPSYFINRYNMYDDRTLYPSTVQIFEGEYAVIRNNTNSARLEYPTLEGAVAEATFMAGMEKNSDLVFAAAYAPVLQHVNGTQWAPDMIGKSYDSYNIIRSASYWVQHMFSVNRGDTILSVQSTAKVNPIYWVASKTDSSAFVKLTNILNTTTTLGFEFPDLNIASSASATVLTHSDYYIMNTPANPNAVVPKEVSFTAGKSFSFDVPGQSVVVLKLALQ</sequence>
<evidence type="ECO:0000256" key="2">
    <source>
        <dbReference type="ARBA" id="ARBA00004834"/>
    </source>
</evidence>
<dbReference type="Gene3D" id="2.60.120.260">
    <property type="entry name" value="Galactose-binding domain-like"/>
    <property type="match status" value="1"/>
</dbReference>
<evidence type="ECO:0000256" key="7">
    <source>
        <dbReference type="ARBA" id="ARBA00023180"/>
    </source>
</evidence>
<evidence type="ECO:0000256" key="4">
    <source>
        <dbReference type="ARBA" id="ARBA00012670"/>
    </source>
</evidence>
<name>A0A5N5QK82_9AGAM</name>
<dbReference type="GO" id="GO:0031222">
    <property type="term" value="P:arabinan catabolic process"/>
    <property type="evidence" value="ECO:0007669"/>
    <property type="project" value="UniProtKB-UniPathway"/>
</dbReference>
<dbReference type="SMART" id="SM00813">
    <property type="entry name" value="Alpha-L-AF_C"/>
    <property type="match status" value="1"/>
</dbReference>
<dbReference type="GO" id="GO:0046556">
    <property type="term" value="F:alpha-L-arabinofuranosidase activity"/>
    <property type="evidence" value="ECO:0007669"/>
    <property type="project" value="UniProtKB-EC"/>
</dbReference>
<evidence type="ECO:0000256" key="8">
    <source>
        <dbReference type="SAM" id="SignalP"/>
    </source>
</evidence>
<evidence type="ECO:0000256" key="3">
    <source>
        <dbReference type="ARBA" id="ARBA00007186"/>
    </source>
</evidence>
<dbReference type="EMBL" id="SSOP01000078">
    <property type="protein sequence ID" value="KAB5592049.1"/>
    <property type="molecule type" value="Genomic_DNA"/>
</dbReference>
<gene>
    <name evidence="10" type="ORF">CTheo_4501</name>
</gene>
<dbReference type="Gene3D" id="2.60.40.1180">
    <property type="entry name" value="Golgi alpha-mannosidase II"/>
    <property type="match status" value="1"/>
</dbReference>
<evidence type="ECO:0000313" key="10">
    <source>
        <dbReference type="EMBL" id="KAB5592049.1"/>
    </source>
</evidence>
<dbReference type="InterPro" id="IPR013780">
    <property type="entry name" value="Glyco_hydro_b"/>
</dbReference>
<keyword evidence="5 8" id="KW-0732">Signal</keyword>
<comment type="caution">
    <text evidence="10">The sequence shown here is derived from an EMBL/GenBank/DDBJ whole genome shotgun (WGS) entry which is preliminary data.</text>
</comment>
<dbReference type="GO" id="GO:0046373">
    <property type="term" value="P:L-arabinose metabolic process"/>
    <property type="evidence" value="ECO:0007669"/>
    <property type="project" value="InterPro"/>
</dbReference>
<keyword evidence="6" id="KW-0378">Hydrolase</keyword>
<keyword evidence="7" id="KW-0325">Glycoprotein</keyword>
<dbReference type="AlphaFoldDB" id="A0A5N5QK82"/>
<organism evidence="10 11">
    <name type="scientific">Ceratobasidium theobromae</name>
    <dbReference type="NCBI Taxonomy" id="1582974"/>
    <lineage>
        <taxon>Eukaryota</taxon>
        <taxon>Fungi</taxon>
        <taxon>Dikarya</taxon>
        <taxon>Basidiomycota</taxon>
        <taxon>Agaricomycotina</taxon>
        <taxon>Agaricomycetes</taxon>
        <taxon>Cantharellales</taxon>
        <taxon>Ceratobasidiaceae</taxon>
        <taxon>Ceratobasidium</taxon>
    </lineage>
</organism>
<dbReference type="InterPro" id="IPR017853">
    <property type="entry name" value="GH"/>
</dbReference>
<reference evidence="10 11" key="1">
    <citation type="journal article" date="2019" name="Fungal Biol. Biotechnol.">
        <title>Draft genome sequence of fastidious pathogen Ceratobasidium theobromae, which causes vascular-streak dieback in Theobroma cacao.</title>
        <authorList>
            <person name="Ali S.S."/>
            <person name="Asman A."/>
            <person name="Shao J."/>
            <person name="Firmansyah A.P."/>
            <person name="Susilo A.W."/>
            <person name="Rosmana A."/>
            <person name="McMahon P."/>
            <person name="Junaid M."/>
            <person name="Guest D."/>
            <person name="Kheng T.Y."/>
            <person name="Meinhardt L.W."/>
            <person name="Bailey B.A."/>
        </authorList>
    </citation>
    <scope>NUCLEOTIDE SEQUENCE [LARGE SCALE GENOMIC DNA]</scope>
    <source>
        <strain evidence="10 11">CT2</strain>
    </source>
</reference>
<feature type="signal peptide" evidence="8">
    <location>
        <begin position="1"/>
        <end position="16"/>
    </location>
</feature>
<evidence type="ECO:0000256" key="5">
    <source>
        <dbReference type="ARBA" id="ARBA00022729"/>
    </source>
</evidence>
<comment type="catalytic activity">
    <reaction evidence="1">
        <text>Hydrolysis of terminal non-reducing alpha-L-arabinofuranoside residues in alpha-L-arabinosides.</text>
        <dbReference type="EC" id="3.2.1.55"/>
    </reaction>
</comment>
<protein>
    <recommendedName>
        <fullName evidence="4">non-reducing end alpha-L-arabinofuranosidase</fullName>
        <ecNumber evidence="4">3.2.1.55</ecNumber>
    </recommendedName>
</protein>
<proteinExistence type="inferred from homology"/>
<evidence type="ECO:0000256" key="6">
    <source>
        <dbReference type="ARBA" id="ARBA00022801"/>
    </source>
</evidence>
<keyword evidence="11" id="KW-1185">Reference proteome</keyword>
<evidence type="ECO:0000259" key="9">
    <source>
        <dbReference type="SMART" id="SM00813"/>
    </source>
</evidence>
<dbReference type="Pfam" id="PF22848">
    <property type="entry name" value="ASD1_dom"/>
    <property type="match status" value="1"/>
</dbReference>
<dbReference type="Pfam" id="PF06964">
    <property type="entry name" value="Alpha-L-AF_C"/>
    <property type="match status" value="1"/>
</dbReference>
<dbReference type="Proteomes" id="UP000383932">
    <property type="component" value="Unassembled WGS sequence"/>
</dbReference>
<comment type="pathway">
    <text evidence="2">Glycan metabolism; L-arabinan degradation.</text>
</comment>
<evidence type="ECO:0000313" key="11">
    <source>
        <dbReference type="Proteomes" id="UP000383932"/>
    </source>
</evidence>
<dbReference type="PANTHER" id="PTHR31776:SF0">
    <property type="entry name" value="ALPHA-L-ARABINOFURANOSIDASE 1"/>
    <property type="match status" value="1"/>
</dbReference>
<dbReference type="SUPFAM" id="SSF51445">
    <property type="entry name" value="(Trans)glycosidases"/>
    <property type="match status" value="1"/>
</dbReference>
<comment type="similarity">
    <text evidence="3">Belongs to the glycosyl hydrolase 51 family.</text>
</comment>
<dbReference type="InterPro" id="IPR051563">
    <property type="entry name" value="Glycosyl_Hydrolase_51"/>
</dbReference>
<dbReference type="OrthoDB" id="406864at2759"/>
<accession>A0A5N5QK82</accession>
<dbReference type="Gene3D" id="3.20.20.80">
    <property type="entry name" value="Glycosidases"/>
    <property type="match status" value="1"/>
</dbReference>
<dbReference type="EC" id="3.2.1.55" evidence="4"/>
<dbReference type="UniPathway" id="UPA00667"/>
<dbReference type="InterPro" id="IPR055235">
    <property type="entry name" value="ASD1_cat"/>
</dbReference>
<evidence type="ECO:0000256" key="1">
    <source>
        <dbReference type="ARBA" id="ARBA00001462"/>
    </source>
</evidence>
<dbReference type="SUPFAM" id="SSF51011">
    <property type="entry name" value="Glycosyl hydrolase domain"/>
    <property type="match status" value="1"/>
</dbReference>
<dbReference type="PANTHER" id="PTHR31776">
    <property type="entry name" value="ALPHA-L-ARABINOFURANOSIDASE 1"/>
    <property type="match status" value="1"/>
</dbReference>
<dbReference type="InterPro" id="IPR010720">
    <property type="entry name" value="Alpha-L-AF_C"/>
</dbReference>
<feature type="chain" id="PRO_5024327579" description="non-reducing end alpha-L-arabinofuranosidase" evidence="8">
    <location>
        <begin position="17"/>
        <end position="648"/>
    </location>
</feature>
<feature type="domain" description="Alpha-L-arabinofuranosidase C-terminal" evidence="9">
    <location>
        <begin position="456"/>
        <end position="639"/>
    </location>
</feature>